<dbReference type="SUPFAM" id="SSF54277">
    <property type="entry name" value="CAD &amp; PB1 domains"/>
    <property type="match status" value="1"/>
</dbReference>
<feature type="region of interest" description="Disordered" evidence="1">
    <location>
        <begin position="1"/>
        <end position="38"/>
    </location>
</feature>
<dbReference type="OrthoDB" id="1938580at2759"/>
<dbReference type="Pfam" id="PF00564">
    <property type="entry name" value="PB1"/>
    <property type="match status" value="1"/>
</dbReference>
<evidence type="ECO:0000313" key="4">
    <source>
        <dbReference type="Proteomes" id="UP000541444"/>
    </source>
</evidence>
<evidence type="ECO:0000256" key="1">
    <source>
        <dbReference type="SAM" id="MobiDB-lite"/>
    </source>
</evidence>
<dbReference type="PANTHER" id="PTHR31066:SF33">
    <property type="entry name" value="OS07G0556300 PROTEIN"/>
    <property type="match status" value="1"/>
</dbReference>
<organism evidence="3 4">
    <name type="scientific">Kingdonia uniflora</name>
    <dbReference type="NCBI Taxonomy" id="39325"/>
    <lineage>
        <taxon>Eukaryota</taxon>
        <taxon>Viridiplantae</taxon>
        <taxon>Streptophyta</taxon>
        <taxon>Embryophyta</taxon>
        <taxon>Tracheophyta</taxon>
        <taxon>Spermatophyta</taxon>
        <taxon>Magnoliopsida</taxon>
        <taxon>Ranunculales</taxon>
        <taxon>Circaeasteraceae</taxon>
        <taxon>Kingdonia</taxon>
    </lineage>
</organism>
<name>A0A7J7N8J5_9MAGN</name>
<dbReference type="FunFam" id="3.10.20.90:FF:000058">
    <property type="entry name" value="Octicosapeptide/phox/Bem1p domain kinase superfamily protein"/>
    <property type="match status" value="1"/>
</dbReference>
<dbReference type="PANTHER" id="PTHR31066">
    <property type="entry name" value="OS05G0427100 PROTEIN-RELATED"/>
    <property type="match status" value="1"/>
</dbReference>
<dbReference type="SMART" id="SM00666">
    <property type="entry name" value="PB1"/>
    <property type="match status" value="1"/>
</dbReference>
<reference evidence="3 4" key="1">
    <citation type="journal article" date="2020" name="IScience">
        <title>Genome Sequencing of the Endangered Kingdonia uniflora (Circaeasteraceae, Ranunculales) Reveals Potential Mechanisms of Evolutionary Specialization.</title>
        <authorList>
            <person name="Sun Y."/>
            <person name="Deng T."/>
            <person name="Zhang A."/>
            <person name="Moore M.J."/>
            <person name="Landis J.B."/>
            <person name="Lin N."/>
            <person name="Zhang H."/>
            <person name="Zhang X."/>
            <person name="Huang J."/>
            <person name="Zhang X."/>
            <person name="Sun H."/>
            <person name="Wang H."/>
        </authorList>
    </citation>
    <scope>NUCLEOTIDE SEQUENCE [LARGE SCALE GENOMIC DNA]</scope>
    <source>
        <strain evidence="3">TB1705</strain>
        <tissue evidence="3">Leaf</tissue>
    </source>
</reference>
<dbReference type="InterPro" id="IPR053198">
    <property type="entry name" value="Gynoecium_Dev_Regulator"/>
</dbReference>
<comment type="caution">
    <text evidence="3">The sequence shown here is derived from an EMBL/GenBank/DDBJ whole genome shotgun (WGS) entry which is preliminary data.</text>
</comment>
<keyword evidence="4" id="KW-1185">Reference proteome</keyword>
<sequence>MASHQLSELDSGTADSITSPPQLDYPPQPSPRKPHDDLLPHVRFMCSFGGQILPRPHDNQLRYVGGDTRIVAVHRSTAYSSLLSKLSKLSGITDVTVKYQLPNEDLDALISVTTDEDVENMMEEYDRLSQGGVNPKSARLRIFLFSAGADSRTSNMGSLLGGSTRREHWFLDALNGGTGSNSLERGRSEASSILSEVPDYLFGFDNSDDTRGPLPNPKLKSRPILADNLSVSDPGSPAPVVSSSPYCSASSAALVPSILDLPPVKTKAEDPIQAVEAIEQVLSQQTGYSNSPVWNYVPESHFPPQTYRPMPVYYMPGSNMQVQHVPMTGQYVQRSPNMGQVPIHYQYSVPGDGQLYSGGMRPVVSNVEAYTTGVIADGVSQQMYYGARTAGMIPGYRAPVIPVVSGPQGAGAEIIMGKISQ</sequence>
<dbReference type="Proteomes" id="UP000541444">
    <property type="component" value="Unassembled WGS sequence"/>
</dbReference>
<dbReference type="AlphaFoldDB" id="A0A7J7N8J5"/>
<accession>A0A7J7N8J5</accession>
<dbReference type="Gene3D" id="3.10.20.90">
    <property type="entry name" value="Phosphatidylinositol 3-kinase Catalytic Subunit, Chain A, domain 1"/>
    <property type="match status" value="1"/>
</dbReference>
<gene>
    <name evidence="3" type="ORF">GIB67_025204</name>
</gene>
<protein>
    <recommendedName>
        <fullName evidence="2">PB1 domain-containing protein</fullName>
    </recommendedName>
</protein>
<feature type="compositionally biased region" description="Polar residues" evidence="1">
    <location>
        <begin position="1"/>
        <end position="18"/>
    </location>
</feature>
<feature type="domain" description="PB1" evidence="2">
    <location>
        <begin position="56"/>
        <end position="145"/>
    </location>
</feature>
<proteinExistence type="predicted"/>
<dbReference type="CDD" id="cd06410">
    <property type="entry name" value="PB1_UP2"/>
    <property type="match status" value="1"/>
</dbReference>
<dbReference type="EMBL" id="JACGCM010000999">
    <property type="protein sequence ID" value="KAF6163340.1"/>
    <property type="molecule type" value="Genomic_DNA"/>
</dbReference>
<dbReference type="InterPro" id="IPR000270">
    <property type="entry name" value="PB1_dom"/>
</dbReference>
<evidence type="ECO:0000313" key="3">
    <source>
        <dbReference type="EMBL" id="KAF6163340.1"/>
    </source>
</evidence>
<evidence type="ECO:0000259" key="2">
    <source>
        <dbReference type="SMART" id="SM00666"/>
    </source>
</evidence>